<sequence length="148" mass="15960">MGGDRPPTLLSYAAFISLAGLGGSCNKPLSTLLLSYYESLSPFEIRSIINGFDRHFVPAVLLNSTFYQGSVVRTAAPPQVREDLGQRITVPPSLSCGQFALANLLASQEHLMNLISPRIRHIDRKRGEGLSFDKKGCSGPGLSQLSKG</sequence>
<dbReference type="Proteomes" id="UP001229421">
    <property type="component" value="Unassembled WGS sequence"/>
</dbReference>
<keyword evidence="2" id="KW-1185">Reference proteome</keyword>
<dbReference type="AlphaFoldDB" id="A0AAD8JVN1"/>
<organism evidence="1 2">
    <name type="scientific">Tagetes erecta</name>
    <name type="common">African marigold</name>
    <dbReference type="NCBI Taxonomy" id="13708"/>
    <lineage>
        <taxon>Eukaryota</taxon>
        <taxon>Viridiplantae</taxon>
        <taxon>Streptophyta</taxon>
        <taxon>Embryophyta</taxon>
        <taxon>Tracheophyta</taxon>
        <taxon>Spermatophyta</taxon>
        <taxon>Magnoliopsida</taxon>
        <taxon>eudicotyledons</taxon>
        <taxon>Gunneridae</taxon>
        <taxon>Pentapetalae</taxon>
        <taxon>asterids</taxon>
        <taxon>campanulids</taxon>
        <taxon>Asterales</taxon>
        <taxon>Asteraceae</taxon>
        <taxon>Asteroideae</taxon>
        <taxon>Heliantheae alliance</taxon>
        <taxon>Tageteae</taxon>
        <taxon>Tagetes</taxon>
    </lineage>
</organism>
<dbReference type="PROSITE" id="PS51257">
    <property type="entry name" value="PROKAR_LIPOPROTEIN"/>
    <property type="match status" value="1"/>
</dbReference>
<proteinExistence type="predicted"/>
<name>A0AAD8JVN1_TARER</name>
<dbReference type="EMBL" id="JAUHHV010000010">
    <property type="protein sequence ID" value="KAK1411684.1"/>
    <property type="molecule type" value="Genomic_DNA"/>
</dbReference>
<comment type="caution">
    <text evidence="1">The sequence shown here is derived from an EMBL/GenBank/DDBJ whole genome shotgun (WGS) entry which is preliminary data.</text>
</comment>
<evidence type="ECO:0000313" key="2">
    <source>
        <dbReference type="Proteomes" id="UP001229421"/>
    </source>
</evidence>
<evidence type="ECO:0000313" key="1">
    <source>
        <dbReference type="EMBL" id="KAK1411684.1"/>
    </source>
</evidence>
<reference evidence="1" key="1">
    <citation type="journal article" date="2023" name="bioRxiv">
        <title>Improved chromosome-level genome assembly for marigold (Tagetes erecta).</title>
        <authorList>
            <person name="Jiang F."/>
            <person name="Yuan L."/>
            <person name="Wang S."/>
            <person name="Wang H."/>
            <person name="Xu D."/>
            <person name="Wang A."/>
            <person name="Fan W."/>
        </authorList>
    </citation>
    <scope>NUCLEOTIDE SEQUENCE</scope>
    <source>
        <strain evidence="1">WSJ</strain>
        <tissue evidence="1">Leaf</tissue>
    </source>
</reference>
<gene>
    <name evidence="1" type="ORF">QVD17_38244</name>
</gene>
<protein>
    <submittedName>
        <fullName evidence="1">Uncharacterized protein</fullName>
    </submittedName>
</protein>
<accession>A0AAD8JVN1</accession>